<evidence type="ECO:0000256" key="2">
    <source>
        <dbReference type="ARBA" id="ARBA00022771"/>
    </source>
</evidence>
<name>A0A317SFS9_9PEZI</name>
<dbReference type="Proteomes" id="UP000246991">
    <property type="component" value="Unassembled WGS sequence"/>
</dbReference>
<keyword evidence="4" id="KW-0862">Zinc</keyword>
<dbReference type="EMBL" id="PYWC01000085">
    <property type="protein sequence ID" value="PWW73212.1"/>
    <property type="molecule type" value="Genomic_DNA"/>
</dbReference>
<dbReference type="InterPro" id="IPR002867">
    <property type="entry name" value="IBR_dom"/>
</dbReference>
<gene>
    <name evidence="6" type="ORF">C7212DRAFT_75201</name>
</gene>
<protein>
    <recommendedName>
        <fullName evidence="5">IBR domain-containing protein</fullName>
    </recommendedName>
</protein>
<comment type="caution">
    <text evidence="6">The sequence shown here is derived from an EMBL/GenBank/DDBJ whole genome shotgun (WGS) entry which is preliminary data.</text>
</comment>
<dbReference type="CDD" id="cd20335">
    <property type="entry name" value="BRcat_RBR"/>
    <property type="match status" value="1"/>
</dbReference>
<feature type="domain" description="IBR" evidence="5">
    <location>
        <begin position="1"/>
        <end position="62"/>
    </location>
</feature>
<dbReference type="SUPFAM" id="SSF57850">
    <property type="entry name" value="RING/U-box"/>
    <property type="match status" value="1"/>
</dbReference>
<evidence type="ECO:0000313" key="7">
    <source>
        <dbReference type="Proteomes" id="UP000246991"/>
    </source>
</evidence>
<reference evidence="6 7" key="1">
    <citation type="submission" date="2018-03" db="EMBL/GenBank/DDBJ databases">
        <title>Genomes of Pezizomycetes fungi and the evolution of truffles.</title>
        <authorList>
            <person name="Murat C."/>
            <person name="Payen T."/>
            <person name="Noel B."/>
            <person name="Kuo A."/>
            <person name="Martin F.M."/>
        </authorList>
    </citation>
    <scope>NUCLEOTIDE SEQUENCE [LARGE SCALE GENOMIC DNA]</scope>
    <source>
        <strain evidence="6">091103-1</strain>
    </source>
</reference>
<accession>A0A317SFS9</accession>
<dbReference type="OrthoDB" id="5386346at2759"/>
<feature type="non-terminal residue" evidence="6">
    <location>
        <position position="1"/>
    </location>
</feature>
<evidence type="ECO:0000313" key="6">
    <source>
        <dbReference type="EMBL" id="PWW73212.1"/>
    </source>
</evidence>
<dbReference type="AlphaFoldDB" id="A0A317SFS9"/>
<keyword evidence="3" id="KW-0833">Ubl conjugation pathway</keyword>
<keyword evidence="7" id="KW-1185">Reference proteome</keyword>
<proteinExistence type="predicted"/>
<evidence type="ECO:0000259" key="5">
    <source>
        <dbReference type="Pfam" id="PF01485"/>
    </source>
</evidence>
<sequence length="86" mass="9473">YSDNLLQRHLRSIPEYRPCQKPSCSGGQLHSSKDKQPIVTCLLCSAKSCFTCRIPWHASRTCAEVKSEHGANQELLGKLAKACPGC</sequence>
<dbReference type="GO" id="GO:0008270">
    <property type="term" value="F:zinc ion binding"/>
    <property type="evidence" value="ECO:0007669"/>
    <property type="project" value="UniProtKB-KW"/>
</dbReference>
<organism evidence="6 7">
    <name type="scientific">Tuber magnatum</name>
    <name type="common">white Piedmont truffle</name>
    <dbReference type="NCBI Taxonomy" id="42249"/>
    <lineage>
        <taxon>Eukaryota</taxon>
        <taxon>Fungi</taxon>
        <taxon>Dikarya</taxon>
        <taxon>Ascomycota</taxon>
        <taxon>Pezizomycotina</taxon>
        <taxon>Pezizomycetes</taxon>
        <taxon>Pezizales</taxon>
        <taxon>Tuberaceae</taxon>
        <taxon>Tuber</taxon>
    </lineage>
</organism>
<dbReference type="STRING" id="42249.A0A317SFS9"/>
<feature type="non-terminal residue" evidence="6">
    <location>
        <position position="86"/>
    </location>
</feature>
<evidence type="ECO:0000256" key="1">
    <source>
        <dbReference type="ARBA" id="ARBA00022723"/>
    </source>
</evidence>
<keyword evidence="1" id="KW-0479">Metal-binding</keyword>
<keyword evidence="2" id="KW-0863">Zinc-finger</keyword>
<evidence type="ECO:0000256" key="3">
    <source>
        <dbReference type="ARBA" id="ARBA00022786"/>
    </source>
</evidence>
<dbReference type="Pfam" id="PF01485">
    <property type="entry name" value="IBR"/>
    <property type="match status" value="1"/>
</dbReference>
<evidence type="ECO:0000256" key="4">
    <source>
        <dbReference type="ARBA" id="ARBA00022833"/>
    </source>
</evidence>